<dbReference type="GO" id="GO:0009166">
    <property type="term" value="P:nucleotide catabolic process"/>
    <property type="evidence" value="ECO:0007669"/>
    <property type="project" value="InterPro"/>
</dbReference>
<evidence type="ECO:0000256" key="2">
    <source>
        <dbReference type="RuleBase" id="RU362119"/>
    </source>
</evidence>
<feature type="domain" description="5'-Nucleotidase C-terminal" evidence="4">
    <location>
        <begin position="378"/>
        <end position="547"/>
    </location>
</feature>
<dbReference type="GO" id="GO:0008768">
    <property type="term" value="F:UDP-sugar diphosphatase activity"/>
    <property type="evidence" value="ECO:0007669"/>
    <property type="project" value="TreeGrafter"/>
</dbReference>
<evidence type="ECO:0000313" key="5">
    <source>
        <dbReference type="EMBL" id="GHE03092.1"/>
    </source>
</evidence>
<dbReference type="PRINTS" id="PR01607">
    <property type="entry name" value="APYRASEFAMLY"/>
</dbReference>
<dbReference type="Pfam" id="PF02872">
    <property type="entry name" value="5_nucleotid_C"/>
    <property type="match status" value="1"/>
</dbReference>
<organism evidence="5 8">
    <name type="scientific">Allgaiera indica</name>
    <dbReference type="NCBI Taxonomy" id="765699"/>
    <lineage>
        <taxon>Bacteria</taxon>
        <taxon>Pseudomonadati</taxon>
        <taxon>Pseudomonadota</taxon>
        <taxon>Alphaproteobacteria</taxon>
        <taxon>Rhodobacterales</taxon>
        <taxon>Paracoccaceae</taxon>
        <taxon>Allgaiera</taxon>
    </lineage>
</organism>
<dbReference type="InterPro" id="IPR029052">
    <property type="entry name" value="Metallo-depent_PP-like"/>
</dbReference>
<evidence type="ECO:0000259" key="4">
    <source>
        <dbReference type="Pfam" id="PF02872"/>
    </source>
</evidence>
<dbReference type="Gene3D" id="3.60.21.10">
    <property type="match status" value="1"/>
</dbReference>
<evidence type="ECO:0000313" key="6">
    <source>
        <dbReference type="EMBL" id="SDX11545.1"/>
    </source>
</evidence>
<dbReference type="AlphaFoldDB" id="A0AAN4USM8"/>
<gene>
    <name evidence="5" type="ORF">GCM10008024_25090</name>
    <name evidence="6" type="ORF">SAMN05444006_11054</name>
</gene>
<dbReference type="GO" id="GO:0030288">
    <property type="term" value="C:outer membrane-bounded periplasmic space"/>
    <property type="evidence" value="ECO:0007669"/>
    <property type="project" value="TreeGrafter"/>
</dbReference>
<dbReference type="InterPro" id="IPR006179">
    <property type="entry name" value="5_nucleotidase/apyrase"/>
</dbReference>
<dbReference type="GO" id="GO:0008253">
    <property type="term" value="F:5'-nucleotidase activity"/>
    <property type="evidence" value="ECO:0007669"/>
    <property type="project" value="TreeGrafter"/>
</dbReference>
<keyword evidence="7" id="KW-1185">Reference proteome</keyword>
<dbReference type="SUPFAM" id="SSF56300">
    <property type="entry name" value="Metallo-dependent phosphatases"/>
    <property type="match status" value="1"/>
</dbReference>
<dbReference type="Proteomes" id="UP000199541">
    <property type="component" value="Unassembled WGS sequence"/>
</dbReference>
<dbReference type="Pfam" id="PF00149">
    <property type="entry name" value="Metallophos"/>
    <property type="match status" value="1"/>
</dbReference>
<proteinExistence type="inferred from homology"/>
<dbReference type="Gene3D" id="3.90.780.10">
    <property type="entry name" value="5'-Nucleotidase, C-terminal domain"/>
    <property type="match status" value="1"/>
</dbReference>
<evidence type="ECO:0000259" key="3">
    <source>
        <dbReference type="Pfam" id="PF00149"/>
    </source>
</evidence>
<comment type="similarity">
    <text evidence="2">Belongs to the 5'-nucleotidase family.</text>
</comment>
<feature type="domain" description="Calcineurin-like phosphoesterase" evidence="3">
    <location>
        <begin position="67"/>
        <end position="303"/>
    </location>
</feature>
<dbReference type="EMBL" id="FNOB01000010">
    <property type="protein sequence ID" value="SDX11545.1"/>
    <property type="molecule type" value="Genomic_DNA"/>
</dbReference>
<dbReference type="EMBL" id="BNAB01000011">
    <property type="protein sequence ID" value="GHE03092.1"/>
    <property type="molecule type" value="Genomic_DNA"/>
</dbReference>
<evidence type="ECO:0000256" key="1">
    <source>
        <dbReference type="ARBA" id="ARBA00022729"/>
    </source>
</evidence>
<protein>
    <submittedName>
        <fullName evidence="5 6">5'-nucleotidase</fullName>
    </submittedName>
</protein>
<dbReference type="RefSeq" id="WP_051646289.1">
    <property type="nucleotide sequence ID" value="NZ_BNAB01000011.1"/>
</dbReference>
<reference evidence="5" key="1">
    <citation type="journal article" date="2014" name="Int. J. Syst. Evol. Microbiol.">
        <title>Complete genome sequence of Corynebacterium casei LMG S-19264T (=DSM 44701T), isolated from a smear-ripened cheese.</title>
        <authorList>
            <consortium name="US DOE Joint Genome Institute (JGI-PGF)"/>
            <person name="Walter F."/>
            <person name="Albersmeier A."/>
            <person name="Kalinowski J."/>
            <person name="Ruckert C."/>
        </authorList>
    </citation>
    <scope>NUCLEOTIDE SEQUENCE</scope>
    <source>
        <strain evidence="5">CGMCC 1.10859</strain>
    </source>
</reference>
<dbReference type="SUPFAM" id="SSF55816">
    <property type="entry name" value="5'-nucleotidase (syn. UDP-sugar hydrolase), C-terminal domain"/>
    <property type="match status" value="1"/>
</dbReference>
<reference evidence="6 7" key="2">
    <citation type="submission" date="2016-10" db="EMBL/GenBank/DDBJ databases">
        <authorList>
            <person name="Varghese N."/>
            <person name="Submissions S."/>
        </authorList>
    </citation>
    <scope>NUCLEOTIDE SEQUENCE [LARGE SCALE GENOMIC DNA]</scope>
    <source>
        <strain evidence="6 7">DSM 24802</strain>
    </source>
</reference>
<dbReference type="PANTHER" id="PTHR11575:SF24">
    <property type="entry name" value="5'-NUCLEOTIDASE"/>
    <property type="match status" value="1"/>
</dbReference>
<name>A0AAN4USM8_9RHOB</name>
<dbReference type="GO" id="GO:0000166">
    <property type="term" value="F:nucleotide binding"/>
    <property type="evidence" value="ECO:0007669"/>
    <property type="project" value="UniProtKB-KW"/>
</dbReference>
<evidence type="ECO:0000313" key="7">
    <source>
        <dbReference type="Proteomes" id="UP000199541"/>
    </source>
</evidence>
<keyword evidence="1" id="KW-0732">Signal</keyword>
<keyword evidence="2" id="KW-0547">Nucleotide-binding</keyword>
<dbReference type="InterPro" id="IPR008334">
    <property type="entry name" value="5'-Nucleotdase_C"/>
</dbReference>
<dbReference type="InterPro" id="IPR036907">
    <property type="entry name" value="5'-Nucleotdase_C_sf"/>
</dbReference>
<dbReference type="Proteomes" id="UP000634647">
    <property type="component" value="Unassembled WGS sequence"/>
</dbReference>
<reference evidence="5" key="3">
    <citation type="submission" date="2023-06" db="EMBL/GenBank/DDBJ databases">
        <authorList>
            <person name="Sun Q."/>
            <person name="Zhou Y."/>
        </authorList>
    </citation>
    <scope>NUCLEOTIDE SEQUENCE</scope>
    <source>
        <strain evidence="5">CGMCC 1.10859</strain>
    </source>
</reference>
<evidence type="ECO:0000313" key="8">
    <source>
        <dbReference type="Proteomes" id="UP000634647"/>
    </source>
</evidence>
<dbReference type="PANTHER" id="PTHR11575">
    <property type="entry name" value="5'-NUCLEOTIDASE-RELATED"/>
    <property type="match status" value="1"/>
</dbReference>
<comment type="caution">
    <text evidence="5">The sequence shown here is derived from an EMBL/GenBank/DDBJ whole genome shotgun (WGS) entry which is preliminary data.</text>
</comment>
<sequence length="609" mass="63992">MPATPVQIRLDPQGRGARIRRAAPNPRGGLDALWLIDADPLAPAPAELLTATPDDMPGARRPVARRLRLLHVNDLHNHLADLPEGPQRMAEIAGHVARARAEAAPDEAVLFLSAGDDHTGSIFDELLGWGAEDFTLDPGYRALSAAGCDAAAIGNHEFDRGAAQLVRGIVADADFPVLSANVHGSAHLVPGQHFHAAALAEAKGLRIAIIGLTTRVETRVGQPSDPTLAVASPVEVLAKLLPLVAPLADVVVILSHCGYGGGNHASGKAVVARDIGEADFALADTAAGLVDVPCVIVGAHTHTRLNETGVEAQNLRRGILIAQAEANGRFLGEITLTPGAPPEARLIALGQGGGDAAFARAHLAPMIALVRERMEQPVGHAPDDGLDWNATRDSRYRGECALANYMNDALVAELADLPGGAPDLALLNGGSILAGVARGNVTFGQWFDVMPYSDEVFILTATGTQIAEILRSNARRLLRPDETGIDTAGFIARGFLHTSSGLRYRIDTGAAAAKATPEEIALFGQPVAKVADRPFRIAMTTYLALGSFGERWNGLPIAGGVEGDLPGYDLRALPSQNSGLVYREVLVRHIRANPEIAARPDGRLRITGG</sequence>
<accession>A0AAN4USM8</accession>
<dbReference type="InterPro" id="IPR004843">
    <property type="entry name" value="Calcineurin-like_PHP"/>
</dbReference>
<keyword evidence="2" id="KW-0378">Hydrolase</keyword>